<sequence length="332" mass="37122">MIHGTIVKNGFAKDSVIQSSLLSLYGEMGCLSYAKKMFDEMTVRDLVSWSSIILSYVENGKSNEGLGMFRLMVLEGFRPDSVTMLSVAEACGVLGFLILARLIHGYIVRRNIETDGSMTTSLVAMYSKCGGIAGAERIFLNVKNCSTSLWTAIISSYYRNCRFVEALRSFVSMLNSRVEPNSVTMMSVLGSFAGLGCLREGKSVHCFIIRKEMDLDYDALGPVFIELYMKCGTYEKHASSRRHAGEEYSQCPAHRVDQHLYRMHILCSERIRNDQQMMWNMNVSVQELVPVQVPVHEKNAHVSINAIAIITCLAKTSKVNVSLETPRPVVLL</sequence>
<dbReference type="Gene3D" id="1.25.40.10">
    <property type="entry name" value="Tetratricopeptide repeat domain"/>
    <property type="match status" value="2"/>
</dbReference>
<evidence type="ECO:0000256" key="2">
    <source>
        <dbReference type="PROSITE-ProRule" id="PRU00708"/>
    </source>
</evidence>
<dbReference type="Pfam" id="PF01535">
    <property type="entry name" value="PPR"/>
    <property type="match status" value="3"/>
</dbReference>
<dbReference type="InterPro" id="IPR011990">
    <property type="entry name" value="TPR-like_helical_dom_sf"/>
</dbReference>
<protein>
    <recommendedName>
        <fullName evidence="5">Pentatricopeptide repeat-containing protein</fullName>
    </recommendedName>
</protein>
<feature type="repeat" description="PPR" evidence="2">
    <location>
        <begin position="146"/>
        <end position="180"/>
    </location>
</feature>
<organism evidence="3 4">
    <name type="scientific">Hibiscus syriacus</name>
    <name type="common">Rose of Sharon</name>
    <dbReference type="NCBI Taxonomy" id="106335"/>
    <lineage>
        <taxon>Eukaryota</taxon>
        <taxon>Viridiplantae</taxon>
        <taxon>Streptophyta</taxon>
        <taxon>Embryophyta</taxon>
        <taxon>Tracheophyta</taxon>
        <taxon>Spermatophyta</taxon>
        <taxon>Magnoliopsida</taxon>
        <taxon>eudicotyledons</taxon>
        <taxon>Gunneridae</taxon>
        <taxon>Pentapetalae</taxon>
        <taxon>rosids</taxon>
        <taxon>malvids</taxon>
        <taxon>Malvales</taxon>
        <taxon>Malvaceae</taxon>
        <taxon>Malvoideae</taxon>
        <taxon>Hibiscus</taxon>
    </lineage>
</organism>
<dbReference type="Proteomes" id="UP000436088">
    <property type="component" value="Unassembled WGS sequence"/>
</dbReference>
<keyword evidence="1" id="KW-0677">Repeat</keyword>
<accession>A0A6A3AQ68</accession>
<comment type="caution">
    <text evidence="3">The sequence shown here is derived from an EMBL/GenBank/DDBJ whole genome shotgun (WGS) entry which is preliminary data.</text>
</comment>
<dbReference type="FunFam" id="1.25.40.10:FF:000073">
    <property type="entry name" value="Pentatricopeptide repeat-containing protein chloroplastic"/>
    <property type="match status" value="1"/>
</dbReference>
<evidence type="ECO:0000256" key="1">
    <source>
        <dbReference type="ARBA" id="ARBA00022737"/>
    </source>
</evidence>
<dbReference type="GO" id="GO:0003723">
    <property type="term" value="F:RNA binding"/>
    <property type="evidence" value="ECO:0007669"/>
    <property type="project" value="InterPro"/>
</dbReference>
<reference evidence="3" key="1">
    <citation type="submission" date="2019-09" db="EMBL/GenBank/DDBJ databases">
        <title>Draft genome information of white flower Hibiscus syriacus.</title>
        <authorList>
            <person name="Kim Y.-M."/>
        </authorList>
    </citation>
    <scope>NUCLEOTIDE SEQUENCE [LARGE SCALE GENOMIC DNA]</scope>
    <source>
        <strain evidence="3">YM2019G1</strain>
    </source>
</reference>
<gene>
    <name evidence="3" type="ORF">F3Y22_tig00110429pilonHSYRG00873</name>
</gene>
<dbReference type="EMBL" id="VEPZ02000982">
    <property type="protein sequence ID" value="KAE8705365.1"/>
    <property type="molecule type" value="Genomic_DNA"/>
</dbReference>
<dbReference type="NCBIfam" id="TIGR00756">
    <property type="entry name" value="PPR"/>
    <property type="match status" value="2"/>
</dbReference>
<dbReference type="GO" id="GO:0009451">
    <property type="term" value="P:RNA modification"/>
    <property type="evidence" value="ECO:0007669"/>
    <property type="project" value="InterPro"/>
</dbReference>
<dbReference type="PROSITE" id="PS51375">
    <property type="entry name" value="PPR"/>
    <property type="match status" value="2"/>
</dbReference>
<evidence type="ECO:0008006" key="5">
    <source>
        <dbReference type="Google" id="ProtNLM"/>
    </source>
</evidence>
<dbReference type="InterPro" id="IPR046960">
    <property type="entry name" value="PPR_At4g14850-like_plant"/>
</dbReference>
<dbReference type="FunFam" id="1.25.40.10:FF:000436">
    <property type="entry name" value="Pentatricopeptide repeat-containing protein At5g39350 family"/>
    <property type="match status" value="1"/>
</dbReference>
<dbReference type="PANTHER" id="PTHR47926">
    <property type="entry name" value="PENTATRICOPEPTIDE REPEAT-CONTAINING PROTEIN"/>
    <property type="match status" value="1"/>
</dbReference>
<keyword evidence="4" id="KW-1185">Reference proteome</keyword>
<evidence type="ECO:0000313" key="3">
    <source>
        <dbReference type="EMBL" id="KAE8705365.1"/>
    </source>
</evidence>
<dbReference type="InterPro" id="IPR002885">
    <property type="entry name" value="PPR_rpt"/>
</dbReference>
<feature type="repeat" description="PPR" evidence="2">
    <location>
        <begin position="45"/>
        <end position="79"/>
    </location>
</feature>
<proteinExistence type="predicted"/>
<evidence type="ECO:0000313" key="4">
    <source>
        <dbReference type="Proteomes" id="UP000436088"/>
    </source>
</evidence>
<name>A0A6A3AQ68_HIBSY</name>
<dbReference type="AlphaFoldDB" id="A0A6A3AQ68"/>